<dbReference type="EMBL" id="LXQA011236691">
    <property type="protein sequence ID" value="MCI90164.1"/>
    <property type="molecule type" value="Genomic_DNA"/>
</dbReference>
<proteinExistence type="predicted"/>
<name>A0A392VP56_9FABA</name>
<organism evidence="1 2">
    <name type="scientific">Trifolium medium</name>
    <dbReference type="NCBI Taxonomy" id="97028"/>
    <lineage>
        <taxon>Eukaryota</taxon>
        <taxon>Viridiplantae</taxon>
        <taxon>Streptophyta</taxon>
        <taxon>Embryophyta</taxon>
        <taxon>Tracheophyta</taxon>
        <taxon>Spermatophyta</taxon>
        <taxon>Magnoliopsida</taxon>
        <taxon>eudicotyledons</taxon>
        <taxon>Gunneridae</taxon>
        <taxon>Pentapetalae</taxon>
        <taxon>rosids</taxon>
        <taxon>fabids</taxon>
        <taxon>Fabales</taxon>
        <taxon>Fabaceae</taxon>
        <taxon>Papilionoideae</taxon>
        <taxon>50 kb inversion clade</taxon>
        <taxon>NPAAA clade</taxon>
        <taxon>Hologalegina</taxon>
        <taxon>IRL clade</taxon>
        <taxon>Trifolieae</taxon>
        <taxon>Trifolium</taxon>
    </lineage>
</organism>
<sequence length="63" mass="7167">MSECEEEDDFFKDLRRVGSSFMHWVAERCFGGDLSYEESAGSICDGVNCVIEQEPLRALEITE</sequence>
<comment type="caution">
    <text evidence="1">The sequence shown here is derived from an EMBL/GenBank/DDBJ whole genome shotgun (WGS) entry which is preliminary data.</text>
</comment>
<reference evidence="1 2" key="1">
    <citation type="journal article" date="2018" name="Front. Plant Sci.">
        <title>Red Clover (Trifolium pratense) and Zigzag Clover (T. medium) - A Picture of Genomic Similarities and Differences.</title>
        <authorList>
            <person name="Dluhosova J."/>
            <person name="Istvanek J."/>
            <person name="Nedelnik J."/>
            <person name="Repkova J."/>
        </authorList>
    </citation>
    <scope>NUCLEOTIDE SEQUENCE [LARGE SCALE GENOMIC DNA]</scope>
    <source>
        <strain evidence="2">cv. 10/8</strain>
        <tissue evidence="1">Leaf</tissue>
    </source>
</reference>
<evidence type="ECO:0000313" key="2">
    <source>
        <dbReference type="Proteomes" id="UP000265520"/>
    </source>
</evidence>
<evidence type="ECO:0000313" key="1">
    <source>
        <dbReference type="EMBL" id="MCI90164.1"/>
    </source>
</evidence>
<protein>
    <submittedName>
        <fullName evidence="1">Uncharacterized protein</fullName>
    </submittedName>
</protein>
<accession>A0A392VP56</accession>
<feature type="non-terminal residue" evidence="1">
    <location>
        <position position="63"/>
    </location>
</feature>
<dbReference type="AlphaFoldDB" id="A0A392VP56"/>
<dbReference type="Proteomes" id="UP000265520">
    <property type="component" value="Unassembled WGS sequence"/>
</dbReference>
<keyword evidence="2" id="KW-1185">Reference proteome</keyword>